<feature type="region of interest" description="Disordered" evidence="1">
    <location>
        <begin position="20"/>
        <end position="52"/>
    </location>
</feature>
<protein>
    <submittedName>
        <fullName evidence="2">Uncharacterized protein</fullName>
    </submittedName>
</protein>
<dbReference type="AlphaFoldDB" id="K0TGV3"/>
<sequence>MGHPLRQFLISTEADQLIDGIPVHSDNSDDVPAPFGRADDDNGPRLEPPPHDRKRYVSTFISSRRWTPAAVGKPSFPCFKVYYLPRRFVLAESTPLAFEDDSSPMWRSTEFPKAYATNSGIGAFRHCPTLRHRPTDFGPRSLLDATAPKGSEDKGYNVRKQGISTQCPASAWMDSFDNIFRPYVPIYGGGQVDGKLTCDLVFTTVPVPMADPAPDAEPVAPSSMAMPTPFLAYEAGRLSRRCGDCACETYGAFVYGGAYAIRWSVDPMPVTESAAEAPLSLVEPTTPSPTELVIRPEDVAITPVEGRDHDNHDGTALRSSTITPLRPGVPSASDVAGITSPDGQQGGALDIPALPNIFHCYWEGVDFNRLDLDHVELVSYEDWMGNESFLFVAETYDDPG</sequence>
<name>K0TGV3_THAOC</name>
<keyword evidence="3" id="KW-1185">Reference proteome</keyword>
<comment type="caution">
    <text evidence="2">The sequence shown here is derived from an EMBL/GenBank/DDBJ whole genome shotgun (WGS) entry which is preliminary data.</text>
</comment>
<reference evidence="2 3" key="1">
    <citation type="journal article" date="2012" name="Genome Biol.">
        <title>Genome and low-iron response of an oceanic diatom adapted to chronic iron limitation.</title>
        <authorList>
            <person name="Lommer M."/>
            <person name="Specht M."/>
            <person name="Roy A.S."/>
            <person name="Kraemer L."/>
            <person name="Andreson R."/>
            <person name="Gutowska M.A."/>
            <person name="Wolf J."/>
            <person name="Bergner S.V."/>
            <person name="Schilhabel M.B."/>
            <person name="Klostermeier U.C."/>
            <person name="Beiko R.G."/>
            <person name="Rosenstiel P."/>
            <person name="Hippler M."/>
            <person name="Laroche J."/>
        </authorList>
    </citation>
    <scope>NUCLEOTIDE SEQUENCE [LARGE SCALE GENOMIC DNA]</scope>
    <source>
        <strain evidence="2 3">CCMP1005</strain>
    </source>
</reference>
<organism evidence="2 3">
    <name type="scientific">Thalassiosira oceanica</name>
    <name type="common">Marine diatom</name>
    <dbReference type="NCBI Taxonomy" id="159749"/>
    <lineage>
        <taxon>Eukaryota</taxon>
        <taxon>Sar</taxon>
        <taxon>Stramenopiles</taxon>
        <taxon>Ochrophyta</taxon>
        <taxon>Bacillariophyta</taxon>
        <taxon>Coscinodiscophyceae</taxon>
        <taxon>Thalassiosirophycidae</taxon>
        <taxon>Thalassiosirales</taxon>
        <taxon>Thalassiosiraceae</taxon>
        <taxon>Thalassiosira</taxon>
    </lineage>
</organism>
<feature type="compositionally biased region" description="Basic and acidic residues" evidence="1">
    <location>
        <begin position="37"/>
        <end position="51"/>
    </location>
</feature>
<evidence type="ECO:0000256" key="1">
    <source>
        <dbReference type="SAM" id="MobiDB-lite"/>
    </source>
</evidence>
<proteinExistence type="predicted"/>
<evidence type="ECO:0000313" key="2">
    <source>
        <dbReference type="EMBL" id="EJK72896.1"/>
    </source>
</evidence>
<feature type="region of interest" description="Disordered" evidence="1">
    <location>
        <begin position="304"/>
        <end position="333"/>
    </location>
</feature>
<dbReference type="EMBL" id="AGNL01005136">
    <property type="protein sequence ID" value="EJK72896.1"/>
    <property type="molecule type" value="Genomic_DNA"/>
</dbReference>
<feature type="compositionally biased region" description="Basic and acidic residues" evidence="1">
    <location>
        <begin position="305"/>
        <end position="315"/>
    </location>
</feature>
<gene>
    <name evidence="2" type="ORF">THAOC_05526</name>
</gene>
<accession>K0TGV3</accession>
<evidence type="ECO:0000313" key="3">
    <source>
        <dbReference type="Proteomes" id="UP000266841"/>
    </source>
</evidence>
<dbReference type="Proteomes" id="UP000266841">
    <property type="component" value="Unassembled WGS sequence"/>
</dbReference>